<dbReference type="SUPFAM" id="SSF53474">
    <property type="entry name" value="alpha/beta-Hydrolases"/>
    <property type="match status" value="1"/>
</dbReference>
<dbReference type="InterPro" id="IPR050471">
    <property type="entry name" value="AB_hydrolase"/>
</dbReference>
<dbReference type="AlphaFoldDB" id="A0A839SNR8"/>
<dbReference type="Pfam" id="PF00561">
    <property type="entry name" value="Abhydrolase_1"/>
    <property type="match status" value="1"/>
</dbReference>
<dbReference type="Proteomes" id="UP000581135">
    <property type="component" value="Unassembled WGS sequence"/>
</dbReference>
<dbReference type="InterPro" id="IPR000073">
    <property type="entry name" value="AB_hydrolase_1"/>
</dbReference>
<proteinExistence type="predicted"/>
<keyword evidence="2" id="KW-0378">Hydrolase</keyword>
<dbReference type="RefSeq" id="WP_183414644.1">
    <property type="nucleotide sequence ID" value="NZ_JACHXA010000001.1"/>
</dbReference>
<dbReference type="GO" id="GO:0016787">
    <property type="term" value="F:hydrolase activity"/>
    <property type="evidence" value="ECO:0007669"/>
    <property type="project" value="UniProtKB-KW"/>
</dbReference>
<dbReference type="EC" id="3.5.1.-" evidence="2"/>
<dbReference type="Gene3D" id="3.40.50.1820">
    <property type="entry name" value="alpha/beta hydrolase"/>
    <property type="match status" value="1"/>
</dbReference>
<comment type="caution">
    <text evidence="2">The sequence shown here is derived from an EMBL/GenBank/DDBJ whole genome shotgun (WGS) entry which is preliminary data.</text>
</comment>
<evidence type="ECO:0000313" key="2">
    <source>
        <dbReference type="EMBL" id="MBB3063828.1"/>
    </source>
</evidence>
<accession>A0A839SNR8</accession>
<dbReference type="PANTHER" id="PTHR43433">
    <property type="entry name" value="HYDROLASE, ALPHA/BETA FOLD FAMILY PROTEIN"/>
    <property type="match status" value="1"/>
</dbReference>
<dbReference type="EMBL" id="JACHXA010000001">
    <property type="protein sequence ID" value="MBB3063828.1"/>
    <property type="molecule type" value="Genomic_DNA"/>
</dbReference>
<protein>
    <submittedName>
        <fullName evidence="2">Aminoacrylate hydrolase</fullName>
        <ecNumber evidence="2">3.5.1.-</ecNumber>
    </submittedName>
</protein>
<gene>
    <name evidence="2" type="ORF">FHR98_000093</name>
</gene>
<dbReference type="PRINTS" id="PR00111">
    <property type="entry name" value="ABHYDROLASE"/>
</dbReference>
<organism evidence="2 3">
    <name type="scientific">Limibacillus halophilus</name>
    <dbReference type="NCBI Taxonomy" id="1579333"/>
    <lineage>
        <taxon>Bacteria</taxon>
        <taxon>Pseudomonadati</taxon>
        <taxon>Pseudomonadota</taxon>
        <taxon>Alphaproteobacteria</taxon>
        <taxon>Rhodospirillales</taxon>
        <taxon>Rhodovibrionaceae</taxon>
        <taxon>Limibacillus</taxon>
    </lineage>
</organism>
<sequence>MPLFTLSDGQELYYETRGEGPPLVLVPGLGGVAGFWDKVGPTLAQQFTVILHDHRGCGRSSHVPGRFSVDQMADDLHQLLQFLGIERAAFLGHSTGGAIAQTLAITQPGLVERMVLSATWCGPEAYVTNLFGNRKAVLMAGGLGLYQKTSAFFLRPPGYWHDHGPELDALGANATHDAVEVEILAARLDALIAFDRRSQLGTITQPTLAICARDDMVTPPALSQEIVAGIDGADFIELSYGGHFTPLVVPTAFLDASIPFLRH</sequence>
<dbReference type="PANTHER" id="PTHR43433:SF5">
    <property type="entry name" value="AB HYDROLASE-1 DOMAIN-CONTAINING PROTEIN"/>
    <property type="match status" value="1"/>
</dbReference>
<keyword evidence="3" id="KW-1185">Reference proteome</keyword>
<evidence type="ECO:0000313" key="3">
    <source>
        <dbReference type="Proteomes" id="UP000581135"/>
    </source>
</evidence>
<reference evidence="2 3" key="1">
    <citation type="submission" date="2020-08" db="EMBL/GenBank/DDBJ databases">
        <title>Genomic Encyclopedia of Type Strains, Phase III (KMG-III): the genomes of soil and plant-associated and newly described type strains.</title>
        <authorList>
            <person name="Whitman W."/>
        </authorList>
    </citation>
    <scope>NUCLEOTIDE SEQUENCE [LARGE SCALE GENOMIC DNA]</scope>
    <source>
        <strain evidence="2 3">CECT 8803</strain>
    </source>
</reference>
<feature type="domain" description="AB hydrolase-1" evidence="1">
    <location>
        <begin position="21"/>
        <end position="121"/>
    </location>
</feature>
<dbReference type="InterPro" id="IPR029058">
    <property type="entry name" value="AB_hydrolase_fold"/>
</dbReference>
<evidence type="ECO:0000259" key="1">
    <source>
        <dbReference type="Pfam" id="PF00561"/>
    </source>
</evidence>
<name>A0A839SNR8_9PROT</name>